<protein>
    <recommendedName>
        <fullName evidence="1">DUF7668 domain-containing protein</fullName>
    </recommendedName>
</protein>
<dbReference type="RefSeq" id="WP_305910361.1">
    <property type="nucleotide sequence ID" value="NZ_CP157742.1"/>
</dbReference>
<dbReference type="EMBL" id="CP157742">
    <property type="protein sequence ID" value="XBS18737.1"/>
    <property type="molecule type" value="Genomic_DNA"/>
</dbReference>
<proteinExistence type="predicted"/>
<keyword evidence="2" id="KW-0614">Plasmid</keyword>
<geneLocation type="plasmid" evidence="2 3">
    <name>unnamed1</name>
</geneLocation>
<dbReference type="Pfam" id="PF24705">
    <property type="entry name" value="DUF7668"/>
    <property type="match status" value="1"/>
</dbReference>
<dbReference type="AlphaFoldDB" id="A0AAU7NP47"/>
<feature type="domain" description="DUF7668" evidence="1">
    <location>
        <begin position="29"/>
        <end position="127"/>
    </location>
</feature>
<evidence type="ECO:0000313" key="2">
    <source>
        <dbReference type="EMBL" id="XBS18737.1"/>
    </source>
</evidence>
<dbReference type="InterPro" id="IPR056085">
    <property type="entry name" value="DUF7668"/>
</dbReference>
<name>A0AAU7NP47_9GAMM</name>
<sequence length="127" mass="14126">MSATVPVLKDQNNQTPVASVWRSAISEIVDAFKDGDFKVTRRVVGLQPISDTDAKRIEKNLLAYGATLTSLPEETWDTSVCQWMNGYWDVLVDLFTIEEGASDLVMAIRISEEGATYVYDVQSVHVP</sequence>
<dbReference type="Proteomes" id="UP001225378">
    <property type="component" value="Plasmid unnamed1"/>
</dbReference>
<dbReference type="KEGG" id="mech:Q9L42_000120"/>
<evidence type="ECO:0000313" key="3">
    <source>
        <dbReference type="Proteomes" id="UP001225378"/>
    </source>
</evidence>
<reference evidence="2 3" key="1">
    <citation type="journal article" date="2024" name="Microbiology">
        <title>Methylomarinum rosea sp. nov., a novel halophilic methanotrophic bacterium from the hypersaline Lake Elton.</title>
        <authorList>
            <person name="Suleimanov R.Z."/>
            <person name="Oshkin I.Y."/>
            <person name="Danilova O.V."/>
            <person name="Suzina N.E."/>
            <person name="Dedysh S.N."/>
        </authorList>
    </citation>
    <scope>NUCLEOTIDE SEQUENCE [LARGE SCALE GENOMIC DNA]</scope>
    <source>
        <strain evidence="2 3">Ch1-1</strain>
        <plasmid evidence="3">unnamed1</plasmid>
    </source>
</reference>
<evidence type="ECO:0000259" key="1">
    <source>
        <dbReference type="Pfam" id="PF24705"/>
    </source>
</evidence>
<organism evidence="2 3">
    <name type="scientific">Methylomarinum roseum</name>
    <dbReference type="NCBI Taxonomy" id="3067653"/>
    <lineage>
        <taxon>Bacteria</taxon>
        <taxon>Pseudomonadati</taxon>
        <taxon>Pseudomonadota</taxon>
        <taxon>Gammaproteobacteria</taxon>
        <taxon>Methylococcales</taxon>
        <taxon>Methylococcaceae</taxon>
        <taxon>Methylomarinum</taxon>
    </lineage>
</organism>
<keyword evidence="3" id="KW-1185">Reference proteome</keyword>
<accession>A0AAU7NP47</accession>
<gene>
    <name evidence="2" type="ORF">Q9L42_000120</name>
</gene>